<evidence type="ECO:0000313" key="4">
    <source>
        <dbReference type="Proteomes" id="UP000501676"/>
    </source>
</evidence>
<evidence type="ECO:0000313" key="3">
    <source>
        <dbReference type="EMBL" id="QIH23940.1"/>
    </source>
</evidence>
<dbReference type="GO" id="GO:0051536">
    <property type="term" value="F:iron-sulfur cluster binding"/>
    <property type="evidence" value="ECO:0007669"/>
    <property type="project" value="InterPro"/>
</dbReference>
<dbReference type="EMBL" id="CP049228">
    <property type="protein sequence ID" value="QIH23940.1"/>
    <property type="molecule type" value="Genomic_DNA"/>
</dbReference>
<dbReference type="AlphaFoldDB" id="A0A6G7B953"/>
<dbReference type="Gene3D" id="3.90.1010.10">
    <property type="match status" value="1"/>
</dbReference>
<dbReference type="Pfam" id="PF01592">
    <property type="entry name" value="NifU_N"/>
    <property type="match status" value="1"/>
</dbReference>
<dbReference type="FunFam" id="3.90.1010.10:FF:000002">
    <property type="entry name" value="Iron-sulfur cluster assembly scaffold protein NifU"/>
    <property type="match status" value="1"/>
</dbReference>
<feature type="domain" description="NIF system FeS cluster assembly NifU N-terminal" evidence="2">
    <location>
        <begin position="10"/>
        <end position="130"/>
    </location>
</feature>
<proteinExistence type="inferred from homology"/>
<dbReference type="GO" id="GO:0005506">
    <property type="term" value="F:iron ion binding"/>
    <property type="evidence" value="ECO:0007669"/>
    <property type="project" value="InterPro"/>
</dbReference>
<dbReference type="SUPFAM" id="SSF82649">
    <property type="entry name" value="SufE/NifU"/>
    <property type="match status" value="1"/>
</dbReference>
<organism evidence="3 4">
    <name type="scientific">Lactobacillus iners</name>
    <dbReference type="NCBI Taxonomy" id="147802"/>
    <lineage>
        <taxon>Bacteria</taxon>
        <taxon>Bacillati</taxon>
        <taxon>Bacillota</taxon>
        <taxon>Bacilli</taxon>
        <taxon>Lactobacillales</taxon>
        <taxon>Lactobacillaceae</taxon>
        <taxon>Lactobacillus</taxon>
    </lineage>
</organism>
<protein>
    <submittedName>
        <fullName evidence="3">SUF system NifU family Fe-S cluster assembly protein</fullName>
    </submittedName>
</protein>
<dbReference type="PANTHER" id="PTHR10093">
    <property type="entry name" value="IRON-SULFUR CLUSTER ASSEMBLY ENZYME NIFU HOMOLOG"/>
    <property type="match status" value="1"/>
</dbReference>
<evidence type="ECO:0000256" key="1">
    <source>
        <dbReference type="ARBA" id="ARBA00006420"/>
    </source>
</evidence>
<dbReference type="NCBIfam" id="TIGR01994">
    <property type="entry name" value="SUF_scaf_2"/>
    <property type="match status" value="1"/>
</dbReference>
<dbReference type="RefSeq" id="WP_006730156.1">
    <property type="nucleotide sequence ID" value="NZ_CP049228.1"/>
</dbReference>
<dbReference type="GO" id="GO:0016226">
    <property type="term" value="P:iron-sulfur cluster assembly"/>
    <property type="evidence" value="ECO:0007669"/>
    <property type="project" value="InterPro"/>
</dbReference>
<dbReference type="Proteomes" id="UP000501676">
    <property type="component" value="Chromosome"/>
</dbReference>
<comment type="similarity">
    <text evidence="1">Belongs to the NifU family.</text>
</comment>
<dbReference type="CDD" id="cd06664">
    <property type="entry name" value="IscU_like"/>
    <property type="match status" value="1"/>
</dbReference>
<name>A0A6G7B953_9LACO</name>
<evidence type="ECO:0000259" key="2">
    <source>
        <dbReference type="Pfam" id="PF01592"/>
    </source>
</evidence>
<sequence>MGIERLNQLYREVILDYGQHPRNKREIEHPTLTTDVYNPNCGDKLKLFVCLENDKIVDASFTGEGCTLSQASADMMTKVIKGKSVEQAISLSKTISAIALGKKQSESQMKALGDAKVLESVMQFPARIKCVTIAWWGLDRILLGLRKEA</sequence>
<reference evidence="3 4" key="1">
    <citation type="submission" date="2020-02" db="EMBL/GenBank/DDBJ databases">
        <title>Complete genome sequences of six Lactobacillus iners strains isolated from the human vagina.</title>
        <authorList>
            <person name="France M.T."/>
            <person name="Rutt L."/>
            <person name="Narina S."/>
            <person name="Arbaugh S."/>
            <person name="Humphrys M.S."/>
            <person name="Ma B."/>
            <person name="Hayward M.R."/>
            <person name="Relman D."/>
            <person name="Kwon D.S."/>
            <person name="Ravel J."/>
        </authorList>
    </citation>
    <scope>NUCLEOTIDE SEQUENCE [LARGE SCALE GENOMIC DNA]</scope>
    <source>
        <strain evidence="3 4">C0210C1</strain>
    </source>
</reference>
<gene>
    <name evidence="3" type="ORF">G6Z83_04395</name>
</gene>
<dbReference type="InterPro" id="IPR002871">
    <property type="entry name" value="NIF_FeS_clus_asmbl_NifU_N"/>
</dbReference>
<accession>A0A6G7B953</accession>